<proteinExistence type="predicted"/>
<dbReference type="Pfam" id="PF07686">
    <property type="entry name" value="V-set"/>
    <property type="match status" value="1"/>
</dbReference>
<organism evidence="2 3">
    <name type="scientific">Podarcis muralis</name>
    <name type="common">Wall lizard</name>
    <name type="synonym">Lacerta muralis</name>
    <dbReference type="NCBI Taxonomy" id="64176"/>
    <lineage>
        <taxon>Eukaryota</taxon>
        <taxon>Metazoa</taxon>
        <taxon>Chordata</taxon>
        <taxon>Craniata</taxon>
        <taxon>Vertebrata</taxon>
        <taxon>Euteleostomi</taxon>
        <taxon>Lepidosauria</taxon>
        <taxon>Squamata</taxon>
        <taxon>Bifurcata</taxon>
        <taxon>Unidentata</taxon>
        <taxon>Episquamata</taxon>
        <taxon>Laterata</taxon>
        <taxon>Lacertibaenia</taxon>
        <taxon>Lacertidae</taxon>
        <taxon>Podarcis</taxon>
    </lineage>
</organism>
<dbReference type="InterPro" id="IPR050150">
    <property type="entry name" value="IgV_Light_Chain"/>
</dbReference>
<dbReference type="GeneTree" id="ENSGT00940000154869"/>
<dbReference type="OMA" id="HAEDEFP"/>
<evidence type="ECO:0000259" key="1">
    <source>
        <dbReference type="SMART" id="SM00406"/>
    </source>
</evidence>
<reference evidence="2 3" key="1">
    <citation type="journal article" date="2019" name="Proc. Natl. Acad. Sci. U.S.A.">
        <title>Regulatory changes in pterin and carotenoid genes underlie balanced color polymorphisms in the wall lizard.</title>
        <authorList>
            <person name="Andrade P."/>
            <person name="Pinho C."/>
            <person name="Perez I de Lanuza G."/>
            <person name="Afonso S."/>
            <person name="Brejcha J."/>
            <person name="Rubin C.J."/>
            <person name="Wallerman O."/>
            <person name="Pereira P."/>
            <person name="Sabatino S.J."/>
            <person name="Bellati A."/>
            <person name="Pellitteri-Rosa D."/>
            <person name="Bosakova Z."/>
            <person name="Bunikis I."/>
            <person name="Carretero M.A."/>
            <person name="Feiner N."/>
            <person name="Marsik P."/>
            <person name="Pauperio F."/>
            <person name="Salvi D."/>
            <person name="Soler L."/>
            <person name="While G.M."/>
            <person name="Uller T."/>
            <person name="Font E."/>
            <person name="Andersson L."/>
            <person name="Carneiro M."/>
        </authorList>
    </citation>
    <scope>NUCLEOTIDE SEQUENCE</scope>
</reference>
<dbReference type="InterPro" id="IPR013783">
    <property type="entry name" value="Ig-like_fold"/>
</dbReference>
<reference evidence="2" key="2">
    <citation type="submission" date="2025-08" db="UniProtKB">
        <authorList>
            <consortium name="Ensembl"/>
        </authorList>
    </citation>
    <scope>IDENTIFICATION</scope>
</reference>
<reference evidence="2" key="3">
    <citation type="submission" date="2025-09" db="UniProtKB">
        <authorList>
            <consortium name="Ensembl"/>
        </authorList>
    </citation>
    <scope>IDENTIFICATION</scope>
</reference>
<dbReference type="InterPro" id="IPR013106">
    <property type="entry name" value="Ig_V-set"/>
</dbReference>
<protein>
    <recommendedName>
        <fullName evidence="1">Immunoglobulin V-set domain-containing protein</fullName>
    </recommendedName>
</protein>
<sequence>SPSFIPVVLEGLSESRGQIVITQTPASLQASPGDRVTILCRASSSVNSNMDFYQFKPGQKPKVLIYSGSSRFGETPDRFSGSHSNTDFSFTINGVHAEDEFPLHSDTLQYKNQLGSPRRQEGMTLGVLHQRHSLAEHLF</sequence>
<dbReference type="AlphaFoldDB" id="A0A670JYM1"/>
<dbReference type="InterPro" id="IPR036179">
    <property type="entry name" value="Ig-like_dom_sf"/>
</dbReference>
<dbReference type="Ensembl" id="ENSPMRT00000030707.1">
    <property type="protein sequence ID" value="ENSPMRP00000028945.1"/>
    <property type="gene ID" value="ENSPMRG00000018716.1"/>
</dbReference>
<dbReference type="SUPFAM" id="SSF48726">
    <property type="entry name" value="Immunoglobulin"/>
    <property type="match status" value="1"/>
</dbReference>
<keyword evidence="3" id="KW-1185">Reference proteome</keyword>
<dbReference type="Proteomes" id="UP000472272">
    <property type="component" value="Chromosome 13"/>
</dbReference>
<evidence type="ECO:0000313" key="2">
    <source>
        <dbReference type="Ensembl" id="ENSPMRP00000028945.1"/>
    </source>
</evidence>
<dbReference type="PANTHER" id="PTHR23267">
    <property type="entry name" value="IMMUNOGLOBULIN LIGHT CHAIN"/>
    <property type="match status" value="1"/>
</dbReference>
<accession>A0A670JYM1</accession>
<name>A0A670JYM1_PODMU</name>
<dbReference type="Gene3D" id="2.60.40.10">
    <property type="entry name" value="Immunoglobulins"/>
    <property type="match status" value="1"/>
</dbReference>
<evidence type="ECO:0000313" key="3">
    <source>
        <dbReference type="Proteomes" id="UP000472272"/>
    </source>
</evidence>
<dbReference type="SMART" id="SM00406">
    <property type="entry name" value="IGv"/>
    <property type="match status" value="1"/>
</dbReference>
<feature type="domain" description="Immunoglobulin V-set" evidence="1">
    <location>
        <begin position="35"/>
        <end position="101"/>
    </location>
</feature>